<organism evidence="6 7">
    <name type="scientific">Mollisia scopiformis</name>
    <name type="common">Conifer needle endophyte fungus</name>
    <name type="synonym">Phialocephala scopiformis</name>
    <dbReference type="NCBI Taxonomy" id="149040"/>
    <lineage>
        <taxon>Eukaryota</taxon>
        <taxon>Fungi</taxon>
        <taxon>Dikarya</taxon>
        <taxon>Ascomycota</taxon>
        <taxon>Pezizomycotina</taxon>
        <taxon>Leotiomycetes</taxon>
        <taxon>Helotiales</taxon>
        <taxon>Mollisiaceae</taxon>
        <taxon>Mollisia</taxon>
    </lineage>
</organism>
<dbReference type="PANTHER" id="PTHR43175:SF3">
    <property type="entry name" value="CARBON DISULFIDE HYDROLASE"/>
    <property type="match status" value="1"/>
</dbReference>
<dbReference type="SUPFAM" id="SSF53056">
    <property type="entry name" value="beta-carbonic anhydrase, cab"/>
    <property type="match status" value="1"/>
</dbReference>
<dbReference type="InParanoid" id="A0A194WYG9"/>
<feature type="binding site" evidence="4">
    <location>
        <position position="47"/>
    </location>
    <ligand>
        <name>Zn(2+)</name>
        <dbReference type="ChEBI" id="CHEBI:29105"/>
    </ligand>
</feature>
<name>A0A194WYG9_MOLSC</name>
<keyword evidence="2 4" id="KW-0479">Metal-binding</keyword>
<dbReference type="EC" id="4.2.1.1" evidence="5"/>
<dbReference type="KEGG" id="psco:LY89DRAFT_687695"/>
<sequence>MDKRVEGYLVGNRKWAASKECQAPITFKDMQKKGRDREDGTVIVVACTDPRVTPEEFLGMSTEKGNKATVVRVAGGRVDAAMCSLLVLSAVGNAGKKGAIVVVHHTDCGLATASDEEIRSIVINNVAEGDRGEARALVKGLEFGSIESPEKSLEEDVDKLRRSPFFTGMQIYGLLQDTETGLLEVKFDPSTDLDT</sequence>
<dbReference type="GO" id="GO:0004089">
    <property type="term" value="F:carbonate dehydratase activity"/>
    <property type="evidence" value="ECO:0007669"/>
    <property type="project" value="UniProtKB-UniRule"/>
</dbReference>
<keyword evidence="5" id="KW-0456">Lyase</keyword>
<dbReference type="Gene3D" id="3.40.1050.10">
    <property type="entry name" value="Carbonic anhydrase"/>
    <property type="match status" value="1"/>
</dbReference>
<evidence type="ECO:0000256" key="4">
    <source>
        <dbReference type="PIRSR" id="PIRSR601765-1"/>
    </source>
</evidence>
<proteinExistence type="inferred from homology"/>
<evidence type="ECO:0000256" key="2">
    <source>
        <dbReference type="ARBA" id="ARBA00022723"/>
    </source>
</evidence>
<dbReference type="RefSeq" id="XP_018067089.1">
    <property type="nucleotide sequence ID" value="XM_018215561.1"/>
</dbReference>
<reference evidence="6 7" key="1">
    <citation type="submission" date="2015-10" db="EMBL/GenBank/DDBJ databases">
        <title>Full genome of DAOMC 229536 Phialocephala scopiformis, a fungal endophyte of spruce producing the potent anti-insectan compound rugulosin.</title>
        <authorList>
            <consortium name="DOE Joint Genome Institute"/>
            <person name="Walker A.K."/>
            <person name="Frasz S.L."/>
            <person name="Seifert K.A."/>
            <person name="Miller J.D."/>
            <person name="Mondo S.J."/>
            <person name="Labutti K."/>
            <person name="Lipzen A."/>
            <person name="Dockter R."/>
            <person name="Kennedy M."/>
            <person name="Grigoriev I.V."/>
            <person name="Spatafora J.W."/>
        </authorList>
    </citation>
    <scope>NUCLEOTIDE SEQUENCE [LARGE SCALE GENOMIC DNA]</scope>
    <source>
        <strain evidence="6 7">CBS 120377</strain>
    </source>
</reference>
<dbReference type="SMART" id="SM00947">
    <property type="entry name" value="Pro_CA"/>
    <property type="match status" value="1"/>
</dbReference>
<comment type="function">
    <text evidence="5">Reversible hydration of carbon dioxide.</text>
</comment>
<keyword evidence="7" id="KW-1185">Reference proteome</keyword>
<dbReference type="EMBL" id="KQ947423">
    <property type="protein sequence ID" value="KUJ12734.1"/>
    <property type="molecule type" value="Genomic_DNA"/>
</dbReference>
<dbReference type="InterPro" id="IPR036874">
    <property type="entry name" value="Carbonic_anhydrase_sf"/>
</dbReference>
<dbReference type="OrthoDB" id="10248475at2759"/>
<keyword evidence="3 4" id="KW-0862">Zinc</keyword>
<dbReference type="GeneID" id="28825287"/>
<feature type="binding site" evidence="4">
    <location>
        <position position="49"/>
    </location>
    <ligand>
        <name>Zn(2+)</name>
        <dbReference type="ChEBI" id="CHEBI:29105"/>
    </ligand>
</feature>
<dbReference type="GO" id="GO:0008270">
    <property type="term" value="F:zinc ion binding"/>
    <property type="evidence" value="ECO:0007669"/>
    <property type="project" value="UniProtKB-UniRule"/>
</dbReference>
<evidence type="ECO:0000256" key="1">
    <source>
        <dbReference type="ARBA" id="ARBA00006217"/>
    </source>
</evidence>
<comment type="catalytic activity">
    <reaction evidence="5">
        <text>hydrogencarbonate + H(+) = CO2 + H2O</text>
        <dbReference type="Rhea" id="RHEA:10748"/>
        <dbReference type="ChEBI" id="CHEBI:15377"/>
        <dbReference type="ChEBI" id="CHEBI:15378"/>
        <dbReference type="ChEBI" id="CHEBI:16526"/>
        <dbReference type="ChEBI" id="CHEBI:17544"/>
        <dbReference type="EC" id="4.2.1.1"/>
    </reaction>
</comment>
<gene>
    <name evidence="6" type="ORF">LY89DRAFT_687695</name>
</gene>
<dbReference type="Proteomes" id="UP000070700">
    <property type="component" value="Unassembled WGS sequence"/>
</dbReference>
<evidence type="ECO:0000313" key="7">
    <source>
        <dbReference type="Proteomes" id="UP000070700"/>
    </source>
</evidence>
<protein>
    <recommendedName>
        <fullName evidence="5">Carbonic anhydrase</fullName>
        <ecNumber evidence="5">4.2.1.1</ecNumber>
    </recommendedName>
    <alternativeName>
        <fullName evidence="5">Carbonate dehydratase</fullName>
    </alternativeName>
</protein>
<comment type="cofactor">
    <cofactor evidence="4">
        <name>Zn(2+)</name>
        <dbReference type="ChEBI" id="CHEBI:29105"/>
    </cofactor>
    <text evidence="4">Binds 1 zinc ion per subunit.</text>
</comment>
<dbReference type="AlphaFoldDB" id="A0A194WYG9"/>
<evidence type="ECO:0000313" key="6">
    <source>
        <dbReference type="EMBL" id="KUJ12734.1"/>
    </source>
</evidence>
<feature type="binding site" evidence="4">
    <location>
        <position position="108"/>
    </location>
    <ligand>
        <name>Zn(2+)</name>
        <dbReference type="ChEBI" id="CHEBI:29105"/>
    </ligand>
</feature>
<dbReference type="InterPro" id="IPR001765">
    <property type="entry name" value="Carbonic_anhydrase"/>
</dbReference>
<feature type="binding site" evidence="4">
    <location>
        <position position="105"/>
    </location>
    <ligand>
        <name>Zn(2+)</name>
        <dbReference type="ChEBI" id="CHEBI:29105"/>
    </ligand>
</feature>
<dbReference type="STRING" id="149040.A0A194WYG9"/>
<dbReference type="PANTHER" id="PTHR43175">
    <property type="entry name" value="CARBONIC ANHYDRASE"/>
    <property type="match status" value="1"/>
</dbReference>
<dbReference type="Pfam" id="PF00484">
    <property type="entry name" value="Pro_CA"/>
    <property type="match status" value="1"/>
</dbReference>
<comment type="similarity">
    <text evidence="1 5">Belongs to the beta-class carbonic anhydrase family.</text>
</comment>
<evidence type="ECO:0000256" key="5">
    <source>
        <dbReference type="RuleBase" id="RU003956"/>
    </source>
</evidence>
<accession>A0A194WYG9</accession>
<evidence type="ECO:0000256" key="3">
    <source>
        <dbReference type="ARBA" id="ARBA00022833"/>
    </source>
</evidence>